<reference evidence="1 2" key="1">
    <citation type="journal article" date="2022" name="bioRxiv">
        <title>The genome of the oomycete Peronosclerospora sorghi, a cosmopolitan pathogen of maize and sorghum, is inflated with dispersed pseudogenes.</title>
        <authorList>
            <person name="Fletcher K."/>
            <person name="Martin F."/>
            <person name="Isakeit T."/>
            <person name="Cavanaugh K."/>
            <person name="Magill C."/>
            <person name="Michelmore R."/>
        </authorList>
    </citation>
    <scope>NUCLEOTIDE SEQUENCE [LARGE SCALE GENOMIC DNA]</scope>
    <source>
        <strain evidence="1">P6</strain>
    </source>
</reference>
<sequence>MQALCSQSTLPSDVTAGAQAYGEQCLYVLALASTPVTSSALSTSELKCNEICSSVDTRTSGTFVCIFRPPRLSELSDARVALCRGRVRRCGA</sequence>
<dbReference type="Proteomes" id="UP001163321">
    <property type="component" value="Chromosome 12"/>
</dbReference>
<accession>A0ACC0WK50</accession>
<proteinExistence type="predicted"/>
<gene>
    <name evidence="1" type="ORF">PsorP6_012105</name>
</gene>
<protein>
    <submittedName>
        <fullName evidence="1">Uncharacterized protein</fullName>
    </submittedName>
</protein>
<comment type="caution">
    <text evidence="1">The sequence shown here is derived from an EMBL/GenBank/DDBJ whole genome shotgun (WGS) entry which is preliminary data.</text>
</comment>
<evidence type="ECO:0000313" key="1">
    <source>
        <dbReference type="EMBL" id="KAI9919147.1"/>
    </source>
</evidence>
<name>A0ACC0WK50_9STRA</name>
<dbReference type="EMBL" id="CM047591">
    <property type="protein sequence ID" value="KAI9919147.1"/>
    <property type="molecule type" value="Genomic_DNA"/>
</dbReference>
<evidence type="ECO:0000313" key="2">
    <source>
        <dbReference type="Proteomes" id="UP001163321"/>
    </source>
</evidence>
<keyword evidence="2" id="KW-1185">Reference proteome</keyword>
<organism evidence="1 2">
    <name type="scientific">Peronosclerospora sorghi</name>
    <dbReference type="NCBI Taxonomy" id="230839"/>
    <lineage>
        <taxon>Eukaryota</taxon>
        <taxon>Sar</taxon>
        <taxon>Stramenopiles</taxon>
        <taxon>Oomycota</taxon>
        <taxon>Peronosporomycetes</taxon>
        <taxon>Peronosporales</taxon>
        <taxon>Peronosporaceae</taxon>
        <taxon>Peronosclerospora</taxon>
    </lineage>
</organism>